<reference evidence="3" key="2">
    <citation type="submission" date="2020-05" db="UniProtKB">
        <authorList>
            <consortium name="EnsemblMetazoa"/>
        </authorList>
    </citation>
    <scope>IDENTIFICATION</scope>
</reference>
<proteinExistence type="predicted"/>
<dbReference type="VEuPathDB" id="VectorBase:ASIC002430"/>
<dbReference type="AlphaFoldDB" id="A0A084VC93"/>
<dbReference type="EnsemblMetazoa" id="ASIC002430-RA">
    <property type="protein sequence ID" value="ASIC002430-PA"/>
    <property type="gene ID" value="ASIC002430"/>
</dbReference>
<sequence length="94" mass="10444">MILPSYCSGLKIVWIGIVLVSLIWCTVGMPQQEGALKDKFAQLSNDSVVHEEVVVAASLYVRKKPTASLRRQKRLIAFGETTLAEKEGFPRLGR</sequence>
<keyword evidence="4" id="KW-1185">Reference proteome</keyword>
<feature type="transmembrane region" description="Helical" evidence="1">
    <location>
        <begin position="12"/>
        <end position="29"/>
    </location>
</feature>
<keyword evidence="1" id="KW-0812">Transmembrane</keyword>
<dbReference type="EMBL" id="KE524589">
    <property type="protein sequence ID" value="KFB35587.1"/>
    <property type="molecule type" value="Genomic_DNA"/>
</dbReference>
<keyword evidence="1" id="KW-1133">Transmembrane helix</keyword>
<dbReference type="Proteomes" id="UP000030765">
    <property type="component" value="Unassembled WGS sequence"/>
</dbReference>
<evidence type="ECO:0000313" key="4">
    <source>
        <dbReference type="Proteomes" id="UP000030765"/>
    </source>
</evidence>
<name>A0A084VC93_ANOSI</name>
<evidence type="ECO:0000313" key="2">
    <source>
        <dbReference type="EMBL" id="KFB35587.1"/>
    </source>
</evidence>
<dbReference type="EMBL" id="ATLV01010627">
    <property type="status" value="NOT_ANNOTATED_CDS"/>
    <property type="molecule type" value="Genomic_DNA"/>
</dbReference>
<evidence type="ECO:0000313" key="3">
    <source>
        <dbReference type="EnsemblMetazoa" id="ASIC002430-PA"/>
    </source>
</evidence>
<reference evidence="2 4" key="1">
    <citation type="journal article" date="2014" name="BMC Genomics">
        <title>Genome sequence of Anopheles sinensis provides insight into genetics basis of mosquito competence for malaria parasites.</title>
        <authorList>
            <person name="Zhou D."/>
            <person name="Zhang D."/>
            <person name="Ding G."/>
            <person name="Shi L."/>
            <person name="Hou Q."/>
            <person name="Ye Y."/>
            <person name="Xu Y."/>
            <person name="Zhou H."/>
            <person name="Xiong C."/>
            <person name="Li S."/>
            <person name="Yu J."/>
            <person name="Hong S."/>
            <person name="Yu X."/>
            <person name="Zou P."/>
            <person name="Chen C."/>
            <person name="Chang X."/>
            <person name="Wang W."/>
            <person name="Lv Y."/>
            <person name="Sun Y."/>
            <person name="Ma L."/>
            <person name="Shen B."/>
            <person name="Zhu C."/>
        </authorList>
    </citation>
    <scope>NUCLEOTIDE SEQUENCE [LARGE SCALE GENOMIC DNA]</scope>
</reference>
<organism evidence="2">
    <name type="scientific">Anopheles sinensis</name>
    <name type="common">Mosquito</name>
    <dbReference type="NCBI Taxonomy" id="74873"/>
    <lineage>
        <taxon>Eukaryota</taxon>
        <taxon>Metazoa</taxon>
        <taxon>Ecdysozoa</taxon>
        <taxon>Arthropoda</taxon>
        <taxon>Hexapoda</taxon>
        <taxon>Insecta</taxon>
        <taxon>Pterygota</taxon>
        <taxon>Neoptera</taxon>
        <taxon>Endopterygota</taxon>
        <taxon>Diptera</taxon>
        <taxon>Nematocera</taxon>
        <taxon>Culicoidea</taxon>
        <taxon>Culicidae</taxon>
        <taxon>Anophelinae</taxon>
        <taxon>Anopheles</taxon>
    </lineage>
</organism>
<gene>
    <name evidence="2" type="ORF">ZHAS_00002430</name>
</gene>
<accession>A0A084VC93</accession>
<protein>
    <submittedName>
        <fullName evidence="2">AGAP005611-PA-like protein</fullName>
    </submittedName>
</protein>
<keyword evidence="1" id="KW-0472">Membrane</keyword>
<evidence type="ECO:0000256" key="1">
    <source>
        <dbReference type="SAM" id="Phobius"/>
    </source>
</evidence>